<dbReference type="EMBL" id="FR963496">
    <property type="protein sequence ID" value="CDR01002.1"/>
    <property type="molecule type" value="Genomic_DNA"/>
</dbReference>
<proteinExistence type="predicted"/>
<reference evidence="2" key="1">
    <citation type="journal article" date="2014" name="Nat. Commun.">
        <title>The rainbow trout genome provides novel insights into evolution after whole-genome duplication in vertebrates.</title>
        <authorList>
            <person name="Berthelot C."/>
            <person name="Brunet F."/>
            <person name="Chalopin D."/>
            <person name="Juanchich A."/>
            <person name="Bernard M."/>
            <person name="Noel B."/>
            <person name="Bento P."/>
            <person name="Da Silva C."/>
            <person name="Labadie K."/>
            <person name="Alberti A."/>
            <person name="Aury J.M."/>
            <person name="Louis A."/>
            <person name="Dehais P."/>
            <person name="Bardou P."/>
            <person name="Montfort J."/>
            <person name="Klopp C."/>
            <person name="Cabau C."/>
            <person name="Gaspin C."/>
            <person name="Thorgaard G.H."/>
            <person name="Boussaha M."/>
            <person name="Quillet E."/>
            <person name="Guyomard R."/>
            <person name="Galiana D."/>
            <person name="Bobe J."/>
            <person name="Volff J.N."/>
            <person name="Genet C."/>
            <person name="Wincker P."/>
            <person name="Jaillon O."/>
            <person name="Roest Crollius H."/>
            <person name="Guiguen Y."/>
        </authorList>
    </citation>
    <scope>NUCLEOTIDE SEQUENCE [LARGE SCALE GENOMIC DNA]</scope>
</reference>
<dbReference type="PaxDb" id="8022-A0A060ZAV7"/>
<evidence type="ECO:0000256" key="1">
    <source>
        <dbReference type="SAM" id="MobiDB-lite"/>
    </source>
</evidence>
<feature type="region of interest" description="Disordered" evidence="1">
    <location>
        <begin position="18"/>
        <end position="74"/>
    </location>
</feature>
<organism evidence="2 3">
    <name type="scientific">Oncorhynchus mykiss</name>
    <name type="common">Rainbow trout</name>
    <name type="synonym">Salmo gairdneri</name>
    <dbReference type="NCBI Taxonomy" id="8022"/>
    <lineage>
        <taxon>Eukaryota</taxon>
        <taxon>Metazoa</taxon>
        <taxon>Chordata</taxon>
        <taxon>Craniata</taxon>
        <taxon>Vertebrata</taxon>
        <taxon>Euteleostomi</taxon>
        <taxon>Actinopterygii</taxon>
        <taxon>Neopterygii</taxon>
        <taxon>Teleostei</taxon>
        <taxon>Protacanthopterygii</taxon>
        <taxon>Salmoniformes</taxon>
        <taxon>Salmonidae</taxon>
        <taxon>Salmoninae</taxon>
        <taxon>Oncorhynchus</taxon>
    </lineage>
</organism>
<dbReference type="AlphaFoldDB" id="A0A060ZAV7"/>
<name>A0A060ZAV7_ONCMY</name>
<protein>
    <submittedName>
        <fullName evidence="2">Uncharacterized protein</fullName>
    </submittedName>
</protein>
<accession>A0A060ZAV7</accession>
<gene>
    <name evidence="2" type="ORF">GSONMT00023512001</name>
</gene>
<evidence type="ECO:0000313" key="2">
    <source>
        <dbReference type="EMBL" id="CDR01002.1"/>
    </source>
</evidence>
<evidence type="ECO:0000313" key="3">
    <source>
        <dbReference type="Proteomes" id="UP000193380"/>
    </source>
</evidence>
<dbReference type="Proteomes" id="UP000193380">
    <property type="component" value="Unassembled WGS sequence"/>
</dbReference>
<reference evidence="2" key="2">
    <citation type="submission" date="2014-03" db="EMBL/GenBank/DDBJ databases">
        <authorList>
            <person name="Genoscope - CEA"/>
        </authorList>
    </citation>
    <scope>NUCLEOTIDE SEQUENCE</scope>
</reference>
<feature type="compositionally biased region" description="Polar residues" evidence="1">
    <location>
        <begin position="52"/>
        <end position="62"/>
    </location>
</feature>
<sequence length="179" mass="19087">MEKSNNFRIDALLADETHRANRDLSPGLSSDSPAGSPVSCRRADTRPAQDAHPSSNRDNPQAGTAEPPSHGTRLATPNVPCPYVPNVGFGWTSPCLRLLRLHTPYPVVPRPPEGGCHGRVSPPGTLDPCWNDDTTSSRLQLCGGYQAEMNLRPDTGGLLVGKGSFDHLTTTSKALNPTA</sequence>
<dbReference type="STRING" id="8022.A0A060ZAV7"/>